<dbReference type="Proteomes" id="UP000694388">
    <property type="component" value="Unplaced"/>
</dbReference>
<dbReference type="PANTHER" id="PTHR21444:SF16">
    <property type="entry name" value="RECEPTOR FOR RETINOL UPTAKE STRA6"/>
    <property type="match status" value="1"/>
</dbReference>
<reference evidence="12" key="2">
    <citation type="submission" date="2025-09" db="UniProtKB">
        <authorList>
            <consortium name="Ensembl"/>
        </authorList>
    </citation>
    <scope>IDENTIFICATION</scope>
</reference>
<keyword evidence="3" id="KW-0813">Transport</keyword>
<feature type="transmembrane region" description="Helical" evidence="11">
    <location>
        <begin position="102"/>
        <end position="122"/>
    </location>
</feature>
<dbReference type="PANTHER" id="PTHR21444">
    <property type="entry name" value="COILED-COIL DOMAIN-CONTAINING PROTEIN 180"/>
    <property type="match status" value="1"/>
</dbReference>
<keyword evidence="10" id="KW-0675">Receptor</keyword>
<dbReference type="Ensembl" id="ENSEBUT00000021402.1">
    <property type="protein sequence ID" value="ENSEBUP00000020826.1"/>
    <property type="gene ID" value="ENSEBUG00000012861.1"/>
</dbReference>
<comment type="subcellular location">
    <subcellularLocation>
        <location evidence="1">Cell membrane</location>
        <topology evidence="1">Multi-pass membrane protein</topology>
    </subcellularLocation>
</comment>
<evidence type="ECO:0000256" key="10">
    <source>
        <dbReference type="ARBA" id="ARBA00023170"/>
    </source>
</evidence>
<dbReference type="InterPro" id="IPR026612">
    <property type="entry name" value="STRA6-like"/>
</dbReference>
<feature type="transmembrane region" description="Helical" evidence="11">
    <location>
        <begin position="303"/>
        <end position="324"/>
    </location>
</feature>
<dbReference type="GO" id="GO:0038023">
    <property type="term" value="F:signaling receptor activity"/>
    <property type="evidence" value="ECO:0007669"/>
    <property type="project" value="InterPro"/>
</dbReference>
<evidence type="ECO:0000256" key="7">
    <source>
        <dbReference type="ARBA" id="ARBA00022989"/>
    </source>
</evidence>
<keyword evidence="7 11" id="KW-1133">Transmembrane helix</keyword>
<evidence type="ECO:0000256" key="4">
    <source>
        <dbReference type="ARBA" id="ARBA00022475"/>
    </source>
</evidence>
<evidence type="ECO:0000256" key="1">
    <source>
        <dbReference type="ARBA" id="ARBA00004651"/>
    </source>
</evidence>
<dbReference type="GO" id="GO:0071939">
    <property type="term" value="P:vitamin A import into cell"/>
    <property type="evidence" value="ECO:0007669"/>
    <property type="project" value="TreeGrafter"/>
</dbReference>
<proteinExistence type="predicted"/>
<keyword evidence="6" id="KW-0845">Vitamin A</keyword>
<keyword evidence="8" id="KW-0683">Retinol-binding</keyword>
<evidence type="ECO:0000256" key="5">
    <source>
        <dbReference type="ARBA" id="ARBA00022692"/>
    </source>
</evidence>
<dbReference type="AlphaFoldDB" id="A0A8C4WZ37"/>
<evidence type="ECO:0000256" key="8">
    <source>
        <dbReference type="ARBA" id="ARBA00023072"/>
    </source>
</evidence>
<dbReference type="Pfam" id="PF14752">
    <property type="entry name" value="RBP_receptor"/>
    <property type="match status" value="3"/>
</dbReference>
<dbReference type="GO" id="GO:0005886">
    <property type="term" value="C:plasma membrane"/>
    <property type="evidence" value="ECO:0007669"/>
    <property type="project" value="UniProtKB-SubCell"/>
</dbReference>
<evidence type="ECO:0000256" key="9">
    <source>
        <dbReference type="ARBA" id="ARBA00023136"/>
    </source>
</evidence>
<dbReference type="GO" id="GO:0034632">
    <property type="term" value="F:retinol transmembrane transporter activity"/>
    <property type="evidence" value="ECO:0007669"/>
    <property type="project" value="InterPro"/>
</dbReference>
<evidence type="ECO:0000313" key="13">
    <source>
        <dbReference type="Proteomes" id="UP000694388"/>
    </source>
</evidence>
<dbReference type="GO" id="GO:0016918">
    <property type="term" value="F:retinal binding"/>
    <property type="evidence" value="ECO:0007669"/>
    <property type="project" value="UniProtKB-KW"/>
</dbReference>
<evidence type="ECO:0000313" key="12">
    <source>
        <dbReference type="Ensembl" id="ENSEBUP00000020826.1"/>
    </source>
</evidence>
<evidence type="ECO:0000256" key="3">
    <source>
        <dbReference type="ARBA" id="ARBA00022448"/>
    </source>
</evidence>
<name>A0A8C4WZ37_EPTBU</name>
<dbReference type="OMA" id="YININCL"/>
<feature type="transmembrane region" description="Helical" evidence="11">
    <location>
        <begin position="49"/>
        <end position="68"/>
    </location>
</feature>
<reference evidence="12" key="1">
    <citation type="submission" date="2025-08" db="UniProtKB">
        <authorList>
            <consortium name="Ensembl"/>
        </authorList>
    </citation>
    <scope>IDENTIFICATION</scope>
</reference>
<feature type="transmembrane region" description="Helical" evidence="11">
    <location>
        <begin position="263"/>
        <end position="283"/>
    </location>
</feature>
<keyword evidence="13" id="KW-1185">Reference proteome</keyword>
<keyword evidence="5 11" id="KW-0812">Transmembrane</keyword>
<evidence type="ECO:0000256" key="2">
    <source>
        <dbReference type="ARBA" id="ARBA00014411"/>
    </source>
</evidence>
<feature type="transmembrane region" description="Helical" evidence="11">
    <location>
        <begin position="74"/>
        <end position="90"/>
    </location>
</feature>
<evidence type="ECO:0000256" key="11">
    <source>
        <dbReference type="SAM" id="Phobius"/>
    </source>
</evidence>
<sequence>VWYPEGLPDRRVFAAAFGLLVCAFFRVTLEDQPLPFITSQKQHKELLMVAAFLYYGVLYFPLLACAQISNRNAHVLGCLFSWVYLGSLVSQKMQCPRTSMFYAHYSLLAAFPQILCLLYLSIKYPLLIYNDFANESEFGNNQKMCCLQSHQLEYVQQLFKLLTFTLAQVALLSTVLLVPLLQKVRSGVDTDIAYVLASFGLVLSPDNNEVVKIFKHFLWTTEGSLAILSLHYHSSNKYIKDSTRYININCLPCPQGTMCVAAFILKTIVFFSCAVLLSFTLIVPPMHSLAALALNPGFSSRRLFFITTYLLFCYNVLVGFVVCISRICVSALYNILHIARLDVTLLNTHVALHDPGHRSYIQFLQLEAREWHPVVQCFCRVLRCHVQHHIRSKTQPECKIMEEGIVPN</sequence>
<protein>
    <recommendedName>
        <fullName evidence="2">Receptor for retinol uptake STRA6</fullName>
    </recommendedName>
</protein>
<dbReference type="GO" id="GO:0019841">
    <property type="term" value="F:retinol binding"/>
    <property type="evidence" value="ECO:0007669"/>
    <property type="project" value="UniProtKB-KW"/>
</dbReference>
<feature type="transmembrane region" description="Helical" evidence="11">
    <location>
        <begin position="12"/>
        <end position="29"/>
    </location>
</feature>
<keyword evidence="9 11" id="KW-0472">Membrane</keyword>
<accession>A0A8C4WZ37</accession>
<organism evidence="12 13">
    <name type="scientific">Eptatretus burgeri</name>
    <name type="common">Inshore hagfish</name>
    <dbReference type="NCBI Taxonomy" id="7764"/>
    <lineage>
        <taxon>Eukaryota</taxon>
        <taxon>Metazoa</taxon>
        <taxon>Chordata</taxon>
        <taxon>Craniata</taxon>
        <taxon>Vertebrata</taxon>
        <taxon>Cyclostomata</taxon>
        <taxon>Myxini</taxon>
        <taxon>Myxiniformes</taxon>
        <taxon>Myxinidae</taxon>
        <taxon>Eptatretinae</taxon>
        <taxon>Eptatretus</taxon>
    </lineage>
</organism>
<evidence type="ECO:0000256" key="6">
    <source>
        <dbReference type="ARBA" id="ARBA00022893"/>
    </source>
</evidence>
<keyword evidence="4" id="KW-1003">Cell membrane</keyword>